<dbReference type="Proteomes" id="UP000526307">
    <property type="component" value="Unassembled WGS sequence"/>
</dbReference>
<evidence type="ECO:0000256" key="8">
    <source>
        <dbReference type="ARBA" id="ARBA00022801"/>
    </source>
</evidence>
<evidence type="ECO:0000259" key="13">
    <source>
        <dbReference type="PROSITE" id="PS50887"/>
    </source>
</evidence>
<evidence type="ECO:0000256" key="9">
    <source>
        <dbReference type="ARBA" id="ARBA00022839"/>
    </source>
</evidence>
<evidence type="ECO:0000256" key="5">
    <source>
        <dbReference type="ARBA" id="ARBA00022722"/>
    </source>
</evidence>
<dbReference type="CDD" id="cd09680">
    <property type="entry name" value="Cas10_III"/>
    <property type="match status" value="1"/>
</dbReference>
<dbReference type="PROSITE" id="PS50887">
    <property type="entry name" value="GGDEF"/>
    <property type="match status" value="1"/>
</dbReference>
<dbReference type="Gene3D" id="1.10.3210.10">
    <property type="entry name" value="Hypothetical protein af1432"/>
    <property type="match status" value="1"/>
</dbReference>
<evidence type="ECO:0000256" key="10">
    <source>
        <dbReference type="ARBA" id="ARBA00022840"/>
    </source>
</evidence>
<evidence type="ECO:0000256" key="7">
    <source>
        <dbReference type="ARBA" id="ARBA00022759"/>
    </source>
</evidence>
<keyword evidence="15" id="KW-1185">Reference proteome</keyword>
<dbReference type="GO" id="GO:0004527">
    <property type="term" value="F:exonuclease activity"/>
    <property type="evidence" value="ECO:0007669"/>
    <property type="project" value="UniProtKB-KW"/>
</dbReference>
<dbReference type="PANTHER" id="PTHR36528:SF1">
    <property type="entry name" value="CRISPR SYSTEM SINGLE-STRAND-SPECIFIC DEOXYRIBONUCLEASE CAS10_CSM1 (SUBTYPE III-A)"/>
    <property type="match status" value="1"/>
</dbReference>
<dbReference type="GO" id="GO:0016740">
    <property type="term" value="F:transferase activity"/>
    <property type="evidence" value="ECO:0007669"/>
    <property type="project" value="UniProtKB-KW"/>
</dbReference>
<dbReference type="EMBL" id="JABXYR010000002">
    <property type="protein sequence ID" value="NWO23577.1"/>
    <property type="molecule type" value="Genomic_DNA"/>
</dbReference>
<evidence type="ECO:0000256" key="4">
    <source>
        <dbReference type="ARBA" id="ARBA00022679"/>
    </source>
</evidence>
<dbReference type="InterPro" id="IPR041062">
    <property type="entry name" value="Csm1_B"/>
</dbReference>
<dbReference type="InterPro" id="IPR043128">
    <property type="entry name" value="Rev_trsase/Diguanyl_cyclase"/>
</dbReference>
<keyword evidence="5" id="KW-0540">Nuclease</keyword>
<sequence length="785" mass="89435">MNDKQIEIVIGGLLHDIGKIIYRYNDNRNHSTSGYEFLKELGINNECILEQVRYHHSKELNNERLDDNSPAYITYWADNVASGADRRSDEEAILSGNIYDKYVPLQSIFNILNGNDERKAYELDEILDSGEINYPTDKEVKYHEGNYGKIVSNIKEGLKSIEISSRYVNSLLSLLEGNLTYIPSSSDKSQLTDISLYDHMKITAAVGSCVYQCLEEKEITNFKEALRDNQDDAYKANYFLMFSMDISGIQRFIYKVDSSEALKSLRSKSFYLEIMLEHLIDELLEDVGVSRANLIYSGGGHAYILLPNTDAVINKLNKFKAKTNEWFVDNYGIDLYVAMGYTACSANSLKNQPNGAYEDIFKNVSKELSQNKASRYSANEIIRMNAHRAEESTRECKVCGRVDHLTEDDICEYCDSFKSISKDILSKELKFITIINNKDEYKKCLRLPFNRYMVMEDEDSLKDRIERNDGGYIRSYSKNKMYTGVKVSTSLWVGDYSSESSFEKLANASMGIDRLGVLRADVDNLGKAFVKGFPPEYTSLSRTASFSRKLSMFFKLHINNILEHGEYALGNQNTKRNATIVYSGGDDIFLVGAWDDVIGLAVDISDSLRKYSQGTLTISAGIGIFPRKYPVKAIARQTGMLEDASKKVDGKNAITLFEDTCGEQTYTWDKFKSKVIGEKYAKLDKYLSSDDEKGMSAIYNLLGYIRNLDDRINLARLAYMLGRMEPDKAATDEQKEEYREFSKSLYNWMIDDPDGENKRELITAIYIYVYLHRGKEGGNENGEIE</sequence>
<proteinExistence type="inferred from homology"/>
<feature type="domain" description="GGDEF" evidence="13">
    <location>
        <begin position="513"/>
        <end position="659"/>
    </location>
</feature>
<keyword evidence="7" id="KW-0255">Endonuclease</keyword>
<keyword evidence="11" id="KW-0051">Antiviral defense</keyword>
<dbReference type="Pfam" id="PF18211">
    <property type="entry name" value="Csm1_B"/>
    <property type="match status" value="1"/>
</dbReference>
<gene>
    <name evidence="14" type="primary">cas10</name>
    <name evidence="14" type="ORF">HW270_05810</name>
</gene>
<dbReference type="GO" id="GO:0004519">
    <property type="term" value="F:endonuclease activity"/>
    <property type="evidence" value="ECO:0007669"/>
    <property type="project" value="UniProtKB-KW"/>
</dbReference>
<dbReference type="InterPro" id="IPR054767">
    <property type="entry name" value="Cas10-Cmr2_palm2"/>
</dbReference>
<evidence type="ECO:0000256" key="1">
    <source>
        <dbReference type="ARBA" id="ARBA00001968"/>
    </source>
</evidence>
<dbReference type="InterPro" id="IPR006674">
    <property type="entry name" value="HD_domain"/>
</dbReference>
<dbReference type="Gene3D" id="3.30.70.270">
    <property type="match status" value="1"/>
</dbReference>
<dbReference type="InterPro" id="IPR013408">
    <property type="entry name" value="Cas10/Csm1"/>
</dbReference>
<dbReference type="Pfam" id="PF01966">
    <property type="entry name" value="HD"/>
    <property type="match status" value="1"/>
</dbReference>
<evidence type="ECO:0000256" key="2">
    <source>
        <dbReference type="ARBA" id="ARBA00005700"/>
    </source>
</evidence>
<accession>A0A7Y8VSE9</accession>
<keyword evidence="8" id="KW-0378">Hydrolase</keyword>
<dbReference type="NCBIfam" id="TIGR02578">
    <property type="entry name" value="cas_TM1811_Csm1"/>
    <property type="match status" value="1"/>
</dbReference>
<dbReference type="AlphaFoldDB" id="A0A7Y8VSE9"/>
<evidence type="ECO:0000256" key="6">
    <source>
        <dbReference type="ARBA" id="ARBA00022741"/>
    </source>
</evidence>
<dbReference type="Pfam" id="PF20824">
    <property type="entry name" value="Cmr2_hel_dom2"/>
    <property type="match status" value="1"/>
</dbReference>
<dbReference type="InterPro" id="IPR052117">
    <property type="entry name" value="Cas10/Csm1_subtype-III-A"/>
</dbReference>
<name>A0A7Y8VSE9_9FIRM</name>
<dbReference type="InterPro" id="IPR048693">
    <property type="entry name" value="Cmr2-like_C"/>
</dbReference>
<comment type="caution">
    <text evidence="14">The sequence shown here is derived from an EMBL/GenBank/DDBJ whole genome shotgun (WGS) entry which is preliminary data.</text>
</comment>
<evidence type="ECO:0000313" key="14">
    <source>
        <dbReference type="EMBL" id="NWO23577.1"/>
    </source>
</evidence>
<keyword evidence="4" id="KW-0808">Transferase</keyword>
<keyword evidence="6" id="KW-0547">Nucleotide-binding</keyword>
<reference evidence="14 15" key="1">
    <citation type="submission" date="2020-06" db="EMBL/GenBank/DDBJ databases">
        <title>Mogibacterium timidum strain W9173 genomic sequence.</title>
        <authorList>
            <person name="Wade W.G."/>
            <person name="Johnston C.D."/>
            <person name="Chen T."/>
            <person name="Dewhirst F.E."/>
        </authorList>
    </citation>
    <scope>NUCLEOTIDE SEQUENCE [LARGE SCALE GENOMIC DNA]</scope>
    <source>
        <strain evidence="14 15">W9173</strain>
    </source>
</reference>
<comment type="similarity">
    <text evidence="2">Belongs to the CRISPR-associated Cas10/Csm1 family.</text>
</comment>
<dbReference type="SUPFAM" id="SSF109604">
    <property type="entry name" value="HD-domain/PDEase-like"/>
    <property type="match status" value="1"/>
</dbReference>
<dbReference type="RefSeq" id="WP_178978594.1">
    <property type="nucleotide sequence ID" value="NZ_CAUTAN010000022.1"/>
</dbReference>
<evidence type="ECO:0000256" key="11">
    <source>
        <dbReference type="ARBA" id="ARBA00023118"/>
    </source>
</evidence>
<evidence type="ECO:0000256" key="12">
    <source>
        <dbReference type="ARBA" id="ARBA00032922"/>
    </source>
</evidence>
<keyword evidence="9" id="KW-0269">Exonuclease</keyword>
<evidence type="ECO:0000256" key="3">
    <source>
        <dbReference type="ARBA" id="ARBA00014333"/>
    </source>
</evidence>
<protein>
    <recommendedName>
        <fullName evidence="3">CRISPR system single-strand-specific deoxyribonuclease Cas10/Csm1 (subtype III-A)</fullName>
    </recommendedName>
    <alternativeName>
        <fullName evidence="12">Cyclic oligoadenylate synthase</fullName>
    </alternativeName>
</protein>
<keyword evidence="10" id="KW-0067">ATP-binding</keyword>
<comment type="cofactor">
    <cofactor evidence="1">
        <name>a divalent metal cation</name>
        <dbReference type="ChEBI" id="CHEBI:60240"/>
    </cofactor>
</comment>
<dbReference type="GO" id="GO:0051607">
    <property type="term" value="P:defense response to virus"/>
    <property type="evidence" value="ECO:0007669"/>
    <property type="project" value="UniProtKB-KW"/>
</dbReference>
<dbReference type="GO" id="GO:0005524">
    <property type="term" value="F:ATP binding"/>
    <property type="evidence" value="ECO:0007669"/>
    <property type="project" value="UniProtKB-KW"/>
</dbReference>
<dbReference type="PANTHER" id="PTHR36528">
    <property type="entry name" value="CRISPR SYSTEM SINGLE-STRAND-SPECIFIC DEOXYRIBONUCLEASE CAS10/CSM1 (SUBTYPE III-A)"/>
    <property type="match status" value="1"/>
</dbReference>
<dbReference type="Pfam" id="PF22335">
    <property type="entry name" value="Cas10-Cmr2_palm2"/>
    <property type="match status" value="1"/>
</dbReference>
<dbReference type="InterPro" id="IPR000160">
    <property type="entry name" value="GGDEF_dom"/>
</dbReference>
<evidence type="ECO:0000313" key="15">
    <source>
        <dbReference type="Proteomes" id="UP000526307"/>
    </source>
</evidence>
<organism evidence="14 15">
    <name type="scientific">Mogibacterium timidum</name>
    <dbReference type="NCBI Taxonomy" id="35519"/>
    <lineage>
        <taxon>Bacteria</taxon>
        <taxon>Bacillati</taxon>
        <taxon>Bacillota</taxon>
        <taxon>Clostridia</taxon>
        <taxon>Peptostreptococcales</taxon>
        <taxon>Anaerovoracaceae</taxon>
        <taxon>Mogibacterium</taxon>
    </lineage>
</organism>